<organism evidence="10 11">
    <name type="scientific">Chenopodium quinoa</name>
    <name type="common">Quinoa</name>
    <dbReference type="NCBI Taxonomy" id="63459"/>
    <lineage>
        <taxon>Eukaryota</taxon>
        <taxon>Viridiplantae</taxon>
        <taxon>Streptophyta</taxon>
        <taxon>Embryophyta</taxon>
        <taxon>Tracheophyta</taxon>
        <taxon>Spermatophyta</taxon>
        <taxon>Magnoliopsida</taxon>
        <taxon>eudicotyledons</taxon>
        <taxon>Gunneridae</taxon>
        <taxon>Pentapetalae</taxon>
        <taxon>Caryophyllales</taxon>
        <taxon>Chenopodiaceae</taxon>
        <taxon>Chenopodioideae</taxon>
        <taxon>Atripliceae</taxon>
        <taxon>Chenopodium</taxon>
    </lineage>
</organism>
<keyword evidence="3" id="KW-0285">Flavoprotein</keyword>
<evidence type="ECO:0000256" key="8">
    <source>
        <dbReference type="SAM" id="SignalP"/>
    </source>
</evidence>
<dbReference type="InterPro" id="IPR016169">
    <property type="entry name" value="FAD-bd_PCMH_sub2"/>
</dbReference>
<dbReference type="InterPro" id="IPR012951">
    <property type="entry name" value="BBE"/>
</dbReference>
<feature type="chain" id="PRO_5031019197" description="FAD-binding PCMH-type domain-containing protein" evidence="8">
    <location>
        <begin position="30"/>
        <end position="529"/>
    </location>
</feature>
<dbReference type="InterPro" id="IPR016167">
    <property type="entry name" value="FAD-bd_PCMH_sub1"/>
</dbReference>
<gene>
    <name evidence="10" type="primary">LOC110733075</name>
</gene>
<dbReference type="KEGG" id="cqi:110733075"/>
<dbReference type="GeneID" id="110733075"/>
<evidence type="ECO:0000256" key="3">
    <source>
        <dbReference type="ARBA" id="ARBA00022630"/>
    </source>
</evidence>
<protein>
    <recommendedName>
        <fullName evidence="9">FAD-binding PCMH-type domain-containing protein</fullName>
    </recommendedName>
</protein>
<evidence type="ECO:0000313" key="10">
    <source>
        <dbReference type="EnsemblPlants" id="AUR62024679-RA:cds"/>
    </source>
</evidence>
<feature type="domain" description="FAD-binding PCMH-type" evidence="9">
    <location>
        <begin position="71"/>
        <end position="245"/>
    </location>
</feature>
<evidence type="ECO:0000256" key="7">
    <source>
        <dbReference type="ARBA" id="ARBA00023180"/>
    </source>
</evidence>
<dbReference type="Pfam" id="PF01565">
    <property type="entry name" value="FAD_binding_4"/>
    <property type="match status" value="1"/>
</dbReference>
<dbReference type="InterPro" id="IPR016166">
    <property type="entry name" value="FAD-bd_PCMH"/>
</dbReference>
<keyword evidence="11" id="KW-1185">Reference proteome</keyword>
<evidence type="ECO:0000256" key="5">
    <source>
        <dbReference type="ARBA" id="ARBA00022827"/>
    </source>
</evidence>
<keyword evidence="5" id="KW-0274">FAD</keyword>
<evidence type="ECO:0000259" key="9">
    <source>
        <dbReference type="PROSITE" id="PS51387"/>
    </source>
</evidence>
<dbReference type="OMA" id="WEGRLAN"/>
<dbReference type="InterPro" id="IPR006093">
    <property type="entry name" value="Oxy_OxRdtase_FAD_BS"/>
</dbReference>
<evidence type="ECO:0000256" key="2">
    <source>
        <dbReference type="ARBA" id="ARBA00005466"/>
    </source>
</evidence>
<comment type="cofactor">
    <cofactor evidence="1">
        <name>FAD</name>
        <dbReference type="ChEBI" id="CHEBI:57692"/>
    </cofactor>
</comment>
<dbReference type="Pfam" id="PF08031">
    <property type="entry name" value="BBE"/>
    <property type="match status" value="1"/>
</dbReference>
<proteinExistence type="inferred from homology"/>
<keyword evidence="6" id="KW-0560">Oxidoreductase</keyword>
<dbReference type="SUPFAM" id="SSF56176">
    <property type="entry name" value="FAD-binding/transporter-associated domain-like"/>
    <property type="match status" value="1"/>
</dbReference>
<accession>A0A803M7L4</accession>
<dbReference type="PROSITE" id="PS51387">
    <property type="entry name" value="FAD_PCMH"/>
    <property type="match status" value="1"/>
</dbReference>
<evidence type="ECO:0000256" key="6">
    <source>
        <dbReference type="ARBA" id="ARBA00023002"/>
    </source>
</evidence>
<dbReference type="Gramene" id="AUR62024679-RA">
    <property type="protein sequence ID" value="AUR62024679-RA:cds"/>
    <property type="gene ID" value="AUR62024679"/>
</dbReference>
<dbReference type="Proteomes" id="UP000596660">
    <property type="component" value="Unplaced"/>
</dbReference>
<reference evidence="10" key="2">
    <citation type="submission" date="2021-03" db="UniProtKB">
        <authorList>
            <consortium name="EnsemblPlants"/>
        </authorList>
    </citation>
    <scope>IDENTIFICATION</scope>
</reference>
<evidence type="ECO:0000313" key="11">
    <source>
        <dbReference type="Proteomes" id="UP000596660"/>
    </source>
</evidence>
<dbReference type="GO" id="GO:0071949">
    <property type="term" value="F:FAD binding"/>
    <property type="evidence" value="ECO:0007669"/>
    <property type="project" value="InterPro"/>
</dbReference>
<dbReference type="OrthoDB" id="407275at2759"/>
<dbReference type="Gene3D" id="3.30.465.10">
    <property type="match status" value="1"/>
</dbReference>
<reference evidence="10" key="1">
    <citation type="journal article" date="2017" name="Nature">
        <title>The genome of Chenopodium quinoa.</title>
        <authorList>
            <person name="Jarvis D.E."/>
            <person name="Ho Y.S."/>
            <person name="Lightfoot D.J."/>
            <person name="Schmoeckel S.M."/>
            <person name="Li B."/>
            <person name="Borm T.J.A."/>
            <person name="Ohyanagi H."/>
            <person name="Mineta K."/>
            <person name="Michell C.T."/>
            <person name="Saber N."/>
            <person name="Kharbatia N.M."/>
            <person name="Rupper R.R."/>
            <person name="Sharp A.R."/>
            <person name="Dally N."/>
            <person name="Boughton B.A."/>
            <person name="Woo Y.H."/>
            <person name="Gao G."/>
            <person name="Schijlen E.G.W.M."/>
            <person name="Guo X."/>
            <person name="Momin A.A."/>
            <person name="Negrao S."/>
            <person name="Al-Babili S."/>
            <person name="Gehring C."/>
            <person name="Roessner U."/>
            <person name="Jung C."/>
            <person name="Murphy K."/>
            <person name="Arold S.T."/>
            <person name="Gojobori T."/>
            <person name="van der Linden C.G."/>
            <person name="van Loo E.N."/>
            <person name="Jellen E.N."/>
            <person name="Maughan P.J."/>
            <person name="Tester M."/>
        </authorList>
    </citation>
    <scope>NUCLEOTIDE SEQUENCE [LARGE SCALE GENOMIC DNA]</scope>
    <source>
        <strain evidence="10">cv. PI 614886</strain>
    </source>
</reference>
<dbReference type="EnsemblPlants" id="AUR62024679-RA">
    <property type="protein sequence ID" value="AUR62024679-RA:cds"/>
    <property type="gene ID" value="AUR62024679"/>
</dbReference>
<dbReference type="InterPro" id="IPR006094">
    <property type="entry name" value="Oxid_FAD_bind_N"/>
</dbReference>
<keyword evidence="4 8" id="KW-0732">Signal</keyword>
<comment type="similarity">
    <text evidence="2">Belongs to the oxygen-dependent FAD-linked oxidoreductase family.</text>
</comment>
<dbReference type="SMR" id="A0A803M7L4"/>
<feature type="signal peptide" evidence="8">
    <location>
        <begin position="1"/>
        <end position="29"/>
    </location>
</feature>
<dbReference type="Gene3D" id="3.40.462.20">
    <property type="match status" value="1"/>
</dbReference>
<dbReference type="InterPro" id="IPR036318">
    <property type="entry name" value="FAD-bd_PCMH-like_sf"/>
</dbReference>
<keyword evidence="7" id="KW-0325">Glycoprotein</keyword>
<evidence type="ECO:0000256" key="1">
    <source>
        <dbReference type="ARBA" id="ARBA00001974"/>
    </source>
</evidence>
<dbReference type="Gene3D" id="3.30.43.10">
    <property type="entry name" value="Uridine Diphospho-n-acetylenolpyruvylglucosamine Reductase, domain 2"/>
    <property type="match status" value="1"/>
</dbReference>
<dbReference type="PANTHER" id="PTHR32448">
    <property type="entry name" value="OS08G0158400 PROTEIN"/>
    <property type="match status" value="1"/>
</dbReference>
<dbReference type="RefSeq" id="XP_021768787.1">
    <property type="nucleotide sequence ID" value="XM_021913095.1"/>
</dbReference>
<evidence type="ECO:0000256" key="4">
    <source>
        <dbReference type="ARBA" id="ARBA00022729"/>
    </source>
</evidence>
<dbReference type="PROSITE" id="PS00862">
    <property type="entry name" value="OX2_COVAL_FAD"/>
    <property type="match status" value="1"/>
</dbReference>
<name>A0A803M7L4_CHEQI</name>
<dbReference type="GO" id="GO:0016491">
    <property type="term" value="F:oxidoreductase activity"/>
    <property type="evidence" value="ECO:0007669"/>
    <property type="project" value="UniProtKB-KW"/>
</dbReference>
<dbReference type="AlphaFoldDB" id="A0A803M7L4"/>
<sequence>MNSLKASASSLRSTVFLLMILIFTKPINSKDFLQCMASKFSTANVYTKESTLYSSLLLKSQKNPRWLNSTLAFKPLYIVTPSQEPEIGVTVLCSREHGLQVRVRSGGHDYEGLSYLSRAHFVLIDLVHLREIRINMEDQTLWVQSGATLGELYYNIAQRSSTYGFPAGVCPTVGVGGHISGGGLGVLTRKYGLVADHVMDARLVDVNGRVLDRKLMGEELFWAVRGGGGASFGVITAWKIKMVPVPLTVTVFTVHKTLEQGANKLVDRWQQIADKLPDDLFIRIIVQNVGGGSYGVKKTVQASFNSMFLGNVQSLISVMELIFPEMEVGAKDCKEVSWIESILYFAGHPSGTSREVLLDRDHQLYKSYFKAKSDFVNQIIPETALQQAWERQLQVDEAYMVMEPLGGMMNHIPETQLAFPHRGGNLYNIQYIVKWKVNEAEEARRHIHWVRMLHAFMSPYVSKSPRTAYFNYRDLDLGINGNNGTTSYLEARVWGTKYFKNNFERLAKAKRRIDPSNFFRDEQSIPPFG</sequence>